<proteinExistence type="predicted"/>
<dbReference type="AlphaFoldDB" id="A0A8J3BRH0"/>
<dbReference type="Proteomes" id="UP000662200">
    <property type="component" value="Unassembled WGS sequence"/>
</dbReference>
<sequence>MPILTAPIRRVVSKTPLLTEGSFLPLAGISPCLTERFSLLMSASDPYARLHLTPRDFTLLGWLAEHYVLSTDQIAQALFPSVRKAQTRLRALTLAGAVSRFVFTRHASESRSHRYTLGPLGAALHPNDWHDPANPDARPPRTSLERRTRIAAYPALGHLLGVNGFFAALHAVARVDPAAAVLTWWSEQHAASVFTPDSPRLRPDAYGCWAYGADEVEFFLEHDTGTEDLGRVLRKLPAYQALTLATGDARPLLFRLPDSRRQQRLLRHLDTIDLSMTVATSTHDQPPHQAVWTIPGHRERLPLHLIPARIAAR</sequence>
<gene>
    <name evidence="1" type="ORF">GCM10010124_25130</name>
</gene>
<name>A0A8J3BRH0_9ACTN</name>
<evidence type="ECO:0008006" key="3">
    <source>
        <dbReference type="Google" id="ProtNLM"/>
    </source>
</evidence>
<organism evidence="1 2">
    <name type="scientific">Pilimelia terevasa</name>
    <dbReference type="NCBI Taxonomy" id="53372"/>
    <lineage>
        <taxon>Bacteria</taxon>
        <taxon>Bacillati</taxon>
        <taxon>Actinomycetota</taxon>
        <taxon>Actinomycetes</taxon>
        <taxon>Micromonosporales</taxon>
        <taxon>Micromonosporaceae</taxon>
        <taxon>Pilimelia</taxon>
    </lineage>
</organism>
<accession>A0A8J3BRH0</accession>
<dbReference type="EMBL" id="BMQC01000008">
    <property type="protein sequence ID" value="GGK31362.1"/>
    <property type="molecule type" value="Genomic_DNA"/>
</dbReference>
<reference evidence="1" key="1">
    <citation type="journal article" date="2014" name="Int. J. Syst. Evol. Microbiol.">
        <title>Complete genome sequence of Corynebacterium casei LMG S-19264T (=DSM 44701T), isolated from a smear-ripened cheese.</title>
        <authorList>
            <consortium name="US DOE Joint Genome Institute (JGI-PGF)"/>
            <person name="Walter F."/>
            <person name="Albersmeier A."/>
            <person name="Kalinowski J."/>
            <person name="Ruckert C."/>
        </authorList>
    </citation>
    <scope>NUCLEOTIDE SEQUENCE</scope>
    <source>
        <strain evidence="1">JCM 3091</strain>
    </source>
</reference>
<evidence type="ECO:0000313" key="2">
    <source>
        <dbReference type="Proteomes" id="UP000662200"/>
    </source>
</evidence>
<comment type="caution">
    <text evidence="1">The sequence shown here is derived from an EMBL/GenBank/DDBJ whole genome shotgun (WGS) entry which is preliminary data.</text>
</comment>
<reference evidence="1" key="2">
    <citation type="submission" date="2020-09" db="EMBL/GenBank/DDBJ databases">
        <authorList>
            <person name="Sun Q."/>
            <person name="Ohkuma M."/>
        </authorList>
    </citation>
    <scope>NUCLEOTIDE SEQUENCE</scope>
    <source>
        <strain evidence="1">JCM 3091</strain>
    </source>
</reference>
<protein>
    <recommendedName>
        <fullName evidence="3">Replication-relaxation</fullName>
    </recommendedName>
</protein>
<evidence type="ECO:0000313" key="1">
    <source>
        <dbReference type="EMBL" id="GGK31362.1"/>
    </source>
</evidence>
<dbReference type="InterPro" id="IPR025855">
    <property type="entry name" value="Replic_Relax"/>
</dbReference>
<dbReference type="Pfam" id="PF13814">
    <property type="entry name" value="Replic_Relax"/>
    <property type="match status" value="1"/>
</dbReference>
<keyword evidence="2" id="KW-1185">Reference proteome</keyword>